<feature type="compositionally biased region" description="Acidic residues" evidence="1">
    <location>
        <begin position="91"/>
        <end position="111"/>
    </location>
</feature>
<evidence type="ECO:0000256" key="1">
    <source>
        <dbReference type="SAM" id="MobiDB-lite"/>
    </source>
</evidence>
<proteinExistence type="predicted"/>
<keyword evidence="3" id="KW-1185">Reference proteome</keyword>
<feature type="compositionally biased region" description="Pro residues" evidence="1">
    <location>
        <begin position="78"/>
        <end position="89"/>
    </location>
</feature>
<comment type="caution">
    <text evidence="2">The sequence shown here is derived from an EMBL/GenBank/DDBJ whole genome shotgun (WGS) entry which is preliminary data.</text>
</comment>
<reference evidence="2 3" key="1">
    <citation type="submission" date="2017-06" db="EMBL/GenBank/DDBJ databases">
        <title>Cmopartive genomic analysis of Ambrosia Fusariam Clade fungi.</title>
        <authorList>
            <person name="Stajich J.E."/>
            <person name="Carrillo J."/>
            <person name="Kijimoto T."/>
            <person name="Eskalen A."/>
            <person name="O'Donnell K."/>
            <person name="Kasson M."/>
        </authorList>
    </citation>
    <scope>NUCLEOTIDE SEQUENCE [LARGE SCALE GENOMIC DNA]</scope>
    <source>
        <strain evidence="2 3">NRRL 20438</strain>
    </source>
</reference>
<dbReference type="EMBL" id="NIZV01000594">
    <property type="protein sequence ID" value="RSL84705.1"/>
    <property type="molecule type" value="Genomic_DNA"/>
</dbReference>
<feature type="compositionally biased region" description="Basic and acidic residues" evidence="1">
    <location>
        <begin position="1"/>
        <end position="10"/>
    </location>
</feature>
<name>A0A428S4J9_9HYPO</name>
<accession>A0A428S4J9</accession>
<evidence type="ECO:0000313" key="3">
    <source>
        <dbReference type="Proteomes" id="UP000288429"/>
    </source>
</evidence>
<dbReference type="Proteomes" id="UP000288429">
    <property type="component" value="Unassembled WGS sequence"/>
</dbReference>
<feature type="compositionally biased region" description="Polar residues" evidence="1">
    <location>
        <begin position="11"/>
        <end position="23"/>
    </location>
</feature>
<evidence type="ECO:0000313" key="2">
    <source>
        <dbReference type="EMBL" id="RSL84705.1"/>
    </source>
</evidence>
<protein>
    <submittedName>
        <fullName evidence="2">Uncharacterized protein</fullName>
    </submittedName>
</protein>
<gene>
    <name evidence="2" type="ORF">CDV31_016672</name>
</gene>
<feature type="region of interest" description="Disordered" evidence="1">
    <location>
        <begin position="1"/>
        <end position="123"/>
    </location>
</feature>
<feature type="compositionally biased region" description="Basic and acidic residues" evidence="1">
    <location>
        <begin position="25"/>
        <end position="55"/>
    </location>
</feature>
<dbReference type="AlphaFoldDB" id="A0A428S4J9"/>
<sequence>MSHNNPDKRTSSSLTAFQGSLSGNKRHEDSPDDRQDDIRPGNDRREDSHDERQDENCGGNKDGCCIMVLFSQGKLPPRRAPPPPQPAPEPVLEESGDEDNGREEQGDEGYGSDEQGGEERVSD</sequence>
<organism evidence="2 3">
    <name type="scientific">Fusarium ambrosium</name>
    <dbReference type="NCBI Taxonomy" id="131363"/>
    <lineage>
        <taxon>Eukaryota</taxon>
        <taxon>Fungi</taxon>
        <taxon>Dikarya</taxon>
        <taxon>Ascomycota</taxon>
        <taxon>Pezizomycotina</taxon>
        <taxon>Sordariomycetes</taxon>
        <taxon>Hypocreomycetidae</taxon>
        <taxon>Hypocreales</taxon>
        <taxon>Nectriaceae</taxon>
        <taxon>Fusarium</taxon>
        <taxon>Fusarium solani species complex</taxon>
    </lineage>
</organism>